<comment type="cofactor">
    <cofactor evidence="1">
        <name>Zn(2+)</name>
        <dbReference type="ChEBI" id="CHEBI:29105"/>
    </cofactor>
    <text evidence="1">Binds 1 zinc ion per subunit.</text>
</comment>
<dbReference type="Proteomes" id="UP000319828">
    <property type="component" value="Unassembled WGS sequence"/>
</dbReference>
<dbReference type="EC" id="3.4.17.-" evidence="1"/>
<evidence type="ECO:0000313" key="7">
    <source>
        <dbReference type="Proteomes" id="UP001157156"/>
    </source>
</evidence>
<protein>
    <recommendedName>
        <fullName evidence="1">Murein peptide amidase A</fullName>
        <ecNumber evidence="1">3.4.17.-</ecNumber>
    </recommendedName>
    <alternativeName>
        <fullName evidence="1">Gamma-D-Glu-Dap amidase</fullName>
    </alternativeName>
    <alternativeName>
        <fullName evidence="1">Zinc metallocarboxypeptidase MpaA</fullName>
    </alternativeName>
</protein>
<comment type="subcellular location">
    <subcellularLocation>
        <location evidence="1">Cytoplasm</location>
    </subcellularLocation>
</comment>
<dbReference type="GO" id="GO:0071555">
    <property type="term" value="P:cell wall organization"/>
    <property type="evidence" value="ECO:0007669"/>
    <property type="project" value="UniProtKB-KW"/>
</dbReference>
<comment type="caution">
    <text evidence="5">The sequence shown here is derived from an EMBL/GenBank/DDBJ whole genome shotgun (WGS) entry which is preliminary data.</text>
</comment>
<evidence type="ECO:0000313" key="6">
    <source>
        <dbReference type="Proteomes" id="UP000319828"/>
    </source>
</evidence>
<dbReference type="Pfam" id="PF00246">
    <property type="entry name" value="Peptidase_M14"/>
    <property type="match status" value="1"/>
</dbReference>
<dbReference type="GO" id="GO:0016998">
    <property type="term" value="P:cell wall macromolecule catabolic process"/>
    <property type="evidence" value="ECO:0007669"/>
    <property type="project" value="UniProtKB-UniPathway"/>
</dbReference>
<feature type="domain" description="Peptidase M14" evidence="3">
    <location>
        <begin position="1"/>
        <end position="235"/>
    </location>
</feature>
<feature type="active site" description="Proton donor/acceptor" evidence="2">
    <location>
        <position position="211"/>
    </location>
</feature>
<keyword evidence="1" id="KW-0121">Carboxypeptidase</keyword>
<reference evidence="5 6" key="3">
    <citation type="submission" date="2019-07" db="EMBL/GenBank/DDBJ databases">
        <title>The draft genome sequence of Vibrio algivorus M1486.</title>
        <authorList>
            <person name="Meng X."/>
        </authorList>
    </citation>
    <scope>NUCLEOTIDE SEQUENCE [LARGE SCALE GENOMIC DNA]</scope>
    <source>
        <strain evidence="5 6">M1486</strain>
    </source>
</reference>
<sequence length="238" mass="26079">MAVSLRPRELRAQFQLKPTIYGHSVLGSPLVYFPAQIQNKETGLIIAGTHGDETASIVSLSCALRSIESGQLRHHVVLSMNPDGNQLGTRANANGVDLNRNFASKNWQAGGTVYRWSTQEPERDVAVETGDKGNSEPETAALCQLIEELNPAWVTSFHEPLACIDDPSFSPLAHWLSQKMNLPMVKDVGYDTPGSFGSWCAEKDLLCVTVELPPVSADYACEHYLDVIIELLMKPLSS</sequence>
<dbReference type="EMBL" id="VMKJ01000023">
    <property type="protein sequence ID" value="TVO35658.1"/>
    <property type="molecule type" value="Genomic_DNA"/>
</dbReference>
<evidence type="ECO:0000256" key="1">
    <source>
        <dbReference type="HAMAP-Rule" id="MF_02211"/>
    </source>
</evidence>
<accession>A0A557P4T6</accession>
<reference evidence="4" key="4">
    <citation type="submission" date="2023-01" db="EMBL/GenBank/DDBJ databases">
        <title>Draft genome sequence of Vibrio algivorus strain NBRC 111146.</title>
        <authorList>
            <person name="Sun Q."/>
            <person name="Mori K."/>
        </authorList>
    </citation>
    <scope>NUCLEOTIDE SEQUENCE</scope>
    <source>
        <strain evidence="4">NBRC 111146</strain>
    </source>
</reference>
<keyword evidence="1" id="KW-0862">Zinc</keyword>
<keyword evidence="7" id="KW-1185">Reference proteome</keyword>
<keyword evidence="1" id="KW-0961">Cell wall biogenesis/degradation</keyword>
<feature type="binding site" evidence="1">
    <location>
        <position position="50"/>
    </location>
    <ligand>
        <name>Zn(2+)</name>
        <dbReference type="ChEBI" id="CHEBI:29105"/>
        <note>catalytic</note>
    </ligand>
</feature>
<dbReference type="GO" id="GO:0008270">
    <property type="term" value="F:zinc ion binding"/>
    <property type="evidence" value="ECO:0007669"/>
    <property type="project" value="UniProtKB-UniRule"/>
</dbReference>
<comment type="catalytic activity">
    <reaction evidence="1">
        <text>L-alanyl-gamma-D-glutamyl-meso-2,6-diaminopimelate + H2O = L-alanyl-D-glutamate + meso-2,6-diaminopimelate</text>
        <dbReference type="Rhea" id="RHEA:28398"/>
        <dbReference type="ChEBI" id="CHEBI:15377"/>
        <dbReference type="ChEBI" id="CHEBI:57791"/>
        <dbReference type="ChEBI" id="CHEBI:61395"/>
        <dbReference type="ChEBI" id="CHEBI:61401"/>
    </reaction>
</comment>
<evidence type="ECO:0000256" key="2">
    <source>
        <dbReference type="PROSITE-ProRule" id="PRU01379"/>
    </source>
</evidence>
<dbReference type="GO" id="GO:0005737">
    <property type="term" value="C:cytoplasm"/>
    <property type="evidence" value="ECO:0007669"/>
    <property type="project" value="UniProtKB-SubCell"/>
</dbReference>
<keyword evidence="1" id="KW-0378">Hydrolase</keyword>
<gene>
    <name evidence="1 5" type="primary">mpaA</name>
    <name evidence="5" type="ORF">FOF44_11245</name>
    <name evidence="4" type="ORF">GCM10007931_04850</name>
</gene>
<dbReference type="InterPro" id="IPR043691">
    <property type="entry name" value="MpaA"/>
</dbReference>
<dbReference type="OrthoDB" id="9779324at2"/>
<comment type="similarity">
    <text evidence="1 2">Belongs to the peptidase M14 family.</text>
</comment>
<dbReference type="Gene3D" id="3.40.630.10">
    <property type="entry name" value="Zn peptidases"/>
    <property type="match status" value="1"/>
</dbReference>
<dbReference type="InterPro" id="IPR000834">
    <property type="entry name" value="Peptidase_M14"/>
</dbReference>
<dbReference type="PROSITE" id="PS52035">
    <property type="entry name" value="PEPTIDASE_M14"/>
    <property type="match status" value="1"/>
</dbReference>
<dbReference type="UniPathway" id="UPA00549"/>
<evidence type="ECO:0000313" key="4">
    <source>
        <dbReference type="EMBL" id="GLT13511.1"/>
    </source>
</evidence>
<dbReference type="GO" id="GO:0004040">
    <property type="term" value="F:amidase activity"/>
    <property type="evidence" value="ECO:0007669"/>
    <property type="project" value="InterPro"/>
</dbReference>
<evidence type="ECO:0000313" key="5">
    <source>
        <dbReference type="EMBL" id="TVO35658.1"/>
    </source>
</evidence>
<dbReference type="GO" id="GO:0061473">
    <property type="term" value="F:murein tripeptide carboxypeptidase activity"/>
    <property type="evidence" value="ECO:0007669"/>
    <property type="project" value="UniProtKB-UniRule"/>
</dbReference>
<dbReference type="AlphaFoldDB" id="A0A557P4T6"/>
<reference evidence="4" key="1">
    <citation type="journal article" date="2014" name="Int. J. Syst. Evol. Microbiol.">
        <title>Complete genome of a new Firmicutes species belonging to the dominant human colonic microbiota ('Ruminococcus bicirculans') reveals two chromosomes and a selective capacity to utilize plant glucans.</title>
        <authorList>
            <consortium name="NISC Comparative Sequencing Program"/>
            <person name="Wegmann U."/>
            <person name="Louis P."/>
            <person name="Goesmann A."/>
            <person name="Henrissat B."/>
            <person name="Duncan S.H."/>
            <person name="Flint H.J."/>
        </authorList>
    </citation>
    <scope>NUCLEOTIDE SEQUENCE</scope>
    <source>
        <strain evidence="4">NBRC 111146</strain>
    </source>
</reference>
<organism evidence="5 6">
    <name type="scientific">Vibrio algivorus</name>
    <dbReference type="NCBI Taxonomy" id="1667024"/>
    <lineage>
        <taxon>Bacteria</taxon>
        <taxon>Pseudomonadati</taxon>
        <taxon>Pseudomonadota</taxon>
        <taxon>Gammaproteobacteria</taxon>
        <taxon>Vibrionales</taxon>
        <taxon>Vibrionaceae</taxon>
        <taxon>Vibrio</taxon>
    </lineage>
</organism>
<dbReference type="NCBIfam" id="NF007897">
    <property type="entry name" value="PRK10602.1"/>
    <property type="match status" value="1"/>
</dbReference>
<keyword evidence="1" id="KW-0482">Metalloprotease</keyword>
<name>A0A557P4T6_9VIBR</name>
<keyword evidence="1" id="KW-0479">Metal-binding</keyword>
<dbReference type="GO" id="GO:0006508">
    <property type="term" value="P:proteolysis"/>
    <property type="evidence" value="ECO:0007669"/>
    <property type="project" value="UniProtKB-KW"/>
</dbReference>
<keyword evidence="1" id="KW-0963">Cytoplasm</keyword>
<comment type="function">
    <text evidence="1">Involved in muropeptide degradation. Catalyzes the hydrolysis of the gamma-D-glutamyl-diaminopimelic acid (gamma-D-Glu-Dap) amide bond in the murein tripeptide L-alanyl-gamma-D-glutamyl-meso-diaminopimelic acid, leading to the formation of L-Ala-gamma-D-Glu and Dap.</text>
</comment>
<evidence type="ECO:0000259" key="3">
    <source>
        <dbReference type="PROSITE" id="PS52035"/>
    </source>
</evidence>
<dbReference type="EMBL" id="BSPV01000003">
    <property type="protein sequence ID" value="GLT13511.1"/>
    <property type="molecule type" value="Genomic_DNA"/>
</dbReference>
<dbReference type="Proteomes" id="UP001157156">
    <property type="component" value="Unassembled WGS sequence"/>
</dbReference>
<reference evidence="7" key="2">
    <citation type="journal article" date="2019" name="Int. J. Syst. Evol. Microbiol.">
        <title>The Global Catalogue of Microorganisms (GCM) 10K type strain sequencing project: providing services to taxonomists for standard genome sequencing and annotation.</title>
        <authorList>
            <consortium name="The Broad Institute Genomics Platform"/>
            <consortium name="The Broad Institute Genome Sequencing Center for Infectious Disease"/>
            <person name="Wu L."/>
            <person name="Ma J."/>
        </authorList>
    </citation>
    <scope>NUCLEOTIDE SEQUENCE [LARGE SCALE GENOMIC DNA]</scope>
    <source>
        <strain evidence="7">NBRC 111146</strain>
    </source>
</reference>
<dbReference type="GO" id="GO:0009253">
    <property type="term" value="P:peptidoglycan catabolic process"/>
    <property type="evidence" value="ECO:0007669"/>
    <property type="project" value="UniProtKB-UniRule"/>
</dbReference>
<dbReference type="SUPFAM" id="SSF53187">
    <property type="entry name" value="Zn-dependent exopeptidases"/>
    <property type="match status" value="1"/>
</dbReference>
<dbReference type="RefSeq" id="WP_089123922.1">
    <property type="nucleotide sequence ID" value="NZ_BSPV01000003.1"/>
</dbReference>
<feature type="binding site" evidence="1">
    <location>
        <position position="158"/>
    </location>
    <ligand>
        <name>Zn(2+)</name>
        <dbReference type="ChEBI" id="CHEBI:29105"/>
        <note>catalytic</note>
    </ligand>
</feature>
<proteinExistence type="inferred from homology"/>
<comment type="pathway">
    <text evidence="1">Cell wall degradation; peptidoglycan degradation.</text>
</comment>
<comment type="subunit">
    <text evidence="1">Homodimer.</text>
</comment>
<feature type="binding site" evidence="1">
    <location>
        <position position="53"/>
    </location>
    <ligand>
        <name>Zn(2+)</name>
        <dbReference type="ChEBI" id="CHEBI:29105"/>
        <note>catalytic</note>
    </ligand>
</feature>
<keyword evidence="1" id="KW-0645">Protease</keyword>
<dbReference type="HAMAP" id="MF_02211">
    <property type="entry name" value="MpaA_carboxypeptidase"/>
    <property type="match status" value="1"/>
</dbReference>